<feature type="domain" description="NmrA-like" evidence="3">
    <location>
        <begin position="4"/>
        <end position="322"/>
    </location>
</feature>
<dbReference type="AlphaFoldDB" id="A0A2U3DQG1"/>
<dbReference type="Gene3D" id="3.90.25.10">
    <property type="entry name" value="UDP-galactose 4-epimerase, domain 1"/>
    <property type="match status" value="1"/>
</dbReference>
<evidence type="ECO:0000313" key="5">
    <source>
        <dbReference type="EMBL" id="PWI64492.1"/>
    </source>
</evidence>
<keyword evidence="2" id="KW-0521">NADP</keyword>
<organism evidence="5 6">
    <name type="scientific">Purpureocillium lilacinum</name>
    <name type="common">Paecilomyces lilacinus</name>
    <dbReference type="NCBI Taxonomy" id="33203"/>
    <lineage>
        <taxon>Eukaryota</taxon>
        <taxon>Fungi</taxon>
        <taxon>Dikarya</taxon>
        <taxon>Ascomycota</taxon>
        <taxon>Pezizomycotina</taxon>
        <taxon>Sordariomycetes</taxon>
        <taxon>Hypocreomycetidae</taxon>
        <taxon>Hypocreales</taxon>
        <taxon>Ophiocordycipitaceae</taxon>
        <taxon>Purpureocillium</taxon>
    </lineage>
</organism>
<reference evidence="5" key="1">
    <citation type="submission" date="2015-05" db="EMBL/GenBank/DDBJ databases">
        <authorList>
            <person name="Wang D.B."/>
            <person name="Wang M."/>
        </authorList>
    </citation>
    <scope>NUCLEOTIDE SEQUENCE</scope>
    <source>
        <strain evidence="5">36-1</strain>
    </source>
</reference>
<dbReference type="PANTHER" id="PTHR42748:SF7">
    <property type="entry name" value="NMRA LIKE REDOX SENSOR 1-RELATED"/>
    <property type="match status" value="1"/>
</dbReference>
<name>A0A2U3DQG1_PURLI</name>
<evidence type="ECO:0000313" key="7">
    <source>
        <dbReference type="Proteomes" id="UP001287286"/>
    </source>
</evidence>
<dbReference type="InterPro" id="IPR008030">
    <property type="entry name" value="NmrA-like"/>
</dbReference>
<evidence type="ECO:0000259" key="3">
    <source>
        <dbReference type="Pfam" id="PF05368"/>
    </source>
</evidence>
<sequence length="349" mass="37596">MPASKLVTVYGATGVQGGSVVSSLLQNKTGDFSVRAISRNPESDKAKGLASRGVEVVKGDGFSKEQMLEAFKGSWAAFVNTNSTDPNLNQPDGLTESGLGKIIVDAAFEAGVQHLLYSGLASASAATNGVIPCRDFEGAIQMKSWAWMLLIGFAEKYAIGEYAKTKGFKSVVIISMGWYMENHIIEENADLMGGFPFHPDAEGYLTLQMPGWGGDGNVPWIAVDEDYGDIAHGVLLDPEAYNGRLVQTMSQLAKPGALVDEFANVTGKKARFVAVDDWKKFETYGSPDLESIKNMFGFLELSGGKYYGEAYDLEPAKKLKAKAAAAKGRAEGERGLTTLNQFVRKHFSS</sequence>
<dbReference type="EMBL" id="JAWRVI010000001">
    <property type="protein sequence ID" value="KAK4095303.1"/>
    <property type="molecule type" value="Genomic_DNA"/>
</dbReference>
<accession>A0A2U3DQG1</accession>
<proteinExistence type="inferred from homology"/>
<reference evidence="4 7" key="4">
    <citation type="journal article" date="2024" name="Microbiol. Resour. Announc.">
        <title>Genome annotations for the ascomycete fungi Trichoderma harzianum, Trichoderma aggressivum, and Purpureocillium lilacinum.</title>
        <authorList>
            <person name="Beijen E.P.W."/>
            <person name="Ohm R.A."/>
        </authorList>
    </citation>
    <scope>NUCLEOTIDE SEQUENCE [LARGE SCALE GENOMIC DNA]</scope>
    <source>
        <strain evidence="4 7">CBS 150709</strain>
    </source>
</reference>
<dbReference type="Proteomes" id="UP000245956">
    <property type="component" value="Unassembled WGS sequence"/>
</dbReference>
<reference evidence="4" key="3">
    <citation type="submission" date="2023-11" db="EMBL/GenBank/DDBJ databases">
        <authorList>
            <person name="Beijen E."/>
            <person name="Ohm R.A."/>
        </authorList>
    </citation>
    <scope>NUCLEOTIDE SEQUENCE</scope>
    <source>
        <strain evidence="4">CBS 150709</strain>
    </source>
</reference>
<evidence type="ECO:0000313" key="4">
    <source>
        <dbReference type="EMBL" id="KAK4095303.1"/>
    </source>
</evidence>
<dbReference type="InterPro" id="IPR036291">
    <property type="entry name" value="NAD(P)-bd_dom_sf"/>
</dbReference>
<gene>
    <name evidence="5" type="ORF">PCL_09609</name>
    <name evidence="4" type="ORF">Purlil1_99</name>
</gene>
<dbReference type="Pfam" id="PF05368">
    <property type="entry name" value="NmrA"/>
    <property type="match status" value="1"/>
</dbReference>
<dbReference type="GO" id="GO:0005634">
    <property type="term" value="C:nucleus"/>
    <property type="evidence" value="ECO:0007669"/>
    <property type="project" value="TreeGrafter"/>
</dbReference>
<protein>
    <recommendedName>
        <fullName evidence="3">NmrA-like domain-containing protein</fullName>
    </recommendedName>
</protein>
<comment type="caution">
    <text evidence="5">The sequence shown here is derived from an EMBL/GenBank/DDBJ whole genome shotgun (WGS) entry which is preliminary data.</text>
</comment>
<evidence type="ECO:0000313" key="6">
    <source>
        <dbReference type="Proteomes" id="UP000245956"/>
    </source>
</evidence>
<dbReference type="EMBL" id="LCWV01000058">
    <property type="protein sequence ID" value="PWI64492.1"/>
    <property type="molecule type" value="Genomic_DNA"/>
</dbReference>
<keyword evidence="7" id="KW-1185">Reference proteome</keyword>
<reference evidence="5 6" key="2">
    <citation type="journal article" date="2016" name="Front. Microbiol.">
        <title>Genome and transcriptome sequences reveal the specific parasitism of the nematophagous Purpureocillium lilacinum 36-1.</title>
        <authorList>
            <person name="Xie J."/>
            <person name="Li S."/>
            <person name="Mo C."/>
            <person name="Xiao X."/>
            <person name="Peng D."/>
            <person name="Wang G."/>
            <person name="Xiao Y."/>
        </authorList>
    </citation>
    <scope>NUCLEOTIDE SEQUENCE [LARGE SCALE GENOMIC DNA]</scope>
    <source>
        <strain evidence="5 6">36-1</strain>
    </source>
</reference>
<comment type="similarity">
    <text evidence="1">Belongs to the NmrA-type oxidoreductase family.</text>
</comment>
<dbReference type="Proteomes" id="UP001287286">
    <property type="component" value="Unassembled WGS sequence"/>
</dbReference>
<evidence type="ECO:0000256" key="2">
    <source>
        <dbReference type="ARBA" id="ARBA00022857"/>
    </source>
</evidence>
<dbReference type="PANTHER" id="PTHR42748">
    <property type="entry name" value="NITROGEN METABOLITE REPRESSION PROTEIN NMRA FAMILY MEMBER"/>
    <property type="match status" value="1"/>
</dbReference>
<dbReference type="InterPro" id="IPR051164">
    <property type="entry name" value="NmrA-like_oxidored"/>
</dbReference>
<evidence type="ECO:0000256" key="1">
    <source>
        <dbReference type="ARBA" id="ARBA00006328"/>
    </source>
</evidence>
<dbReference type="CDD" id="cd05251">
    <property type="entry name" value="NmrA_like_SDR_a"/>
    <property type="match status" value="1"/>
</dbReference>
<dbReference type="SUPFAM" id="SSF51735">
    <property type="entry name" value="NAD(P)-binding Rossmann-fold domains"/>
    <property type="match status" value="1"/>
</dbReference>
<dbReference type="Gene3D" id="3.40.50.720">
    <property type="entry name" value="NAD(P)-binding Rossmann-like Domain"/>
    <property type="match status" value="1"/>
</dbReference>